<evidence type="ECO:0000256" key="1">
    <source>
        <dbReference type="ARBA" id="ARBA00000900"/>
    </source>
</evidence>
<keyword evidence="6 10" id="KW-0863">Zinc-finger</keyword>
<dbReference type="InterPro" id="IPR045103">
    <property type="entry name" value="RNF5/RNF185-like"/>
</dbReference>
<evidence type="ECO:0000256" key="9">
    <source>
        <dbReference type="ARBA" id="ARBA00023136"/>
    </source>
</evidence>
<evidence type="ECO:0000259" key="12">
    <source>
        <dbReference type="PROSITE" id="PS50089"/>
    </source>
</evidence>
<dbReference type="InterPro" id="IPR013083">
    <property type="entry name" value="Znf_RING/FYVE/PHD"/>
</dbReference>
<gene>
    <name evidence="13" type="ORF">DVH24_042282</name>
</gene>
<dbReference type="Gene3D" id="3.30.40.10">
    <property type="entry name" value="Zinc/RING finger domain, C3HC4 (zinc finger)"/>
    <property type="match status" value="1"/>
</dbReference>
<comment type="caution">
    <text evidence="13">The sequence shown here is derived from an EMBL/GenBank/DDBJ whole genome shotgun (WGS) entry which is preliminary data.</text>
</comment>
<evidence type="ECO:0000256" key="7">
    <source>
        <dbReference type="ARBA" id="ARBA00022786"/>
    </source>
</evidence>
<protein>
    <recommendedName>
        <fullName evidence="11">E3 ubiquitin-protein ligase RMA</fullName>
        <ecNumber evidence="11">2.3.2.27</ecNumber>
    </recommendedName>
    <alternativeName>
        <fullName evidence="11">Protein RING membrane-anchor</fullName>
    </alternativeName>
    <alternativeName>
        <fullName evidence="11">RING-type E3 ubiquitin transferase RMA</fullName>
    </alternativeName>
</protein>
<dbReference type="GO" id="GO:0006511">
    <property type="term" value="P:ubiquitin-dependent protein catabolic process"/>
    <property type="evidence" value="ECO:0007669"/>
    <property type="project" value="UniProtKB-UniRule"/>
</dbReference>
<dbReference type="SMART" id="SM00184">
    <property type="entry name" value="RING"/>
    <property type="match status" value="1"/>
</dbReference>
<dbReference type="AlphaFoldDB" id="A0A498J435"/>
<evidence type="ECO:0000256" key="5">
    <source>
        <dbReference type="ARBA" id="ARBA00022723"/>
    </source>
</evidence>
<dbReference type="GO" id="GO:0016567">
    <property type="term" value="P:protein ubiquitination"/>
    <property type="evidence" value="ECO:0007669"/>
    <property type="project" value="UniProtKB-UniPathway"/>
</dbReference>
<dbReference type="Pfam" id="PF13445">
    <property type="entry name" value="zf-RING_UBOX"/>
    <property type="match status" value="1"/>
</dbReference>
<dbReference type="SUPFAM" id="SSF57850">
    <property type="entry name" value="RING/U-box"/>
    <property type="match status" value="1"/>
</dbReference>
<dbReference type="PROSITE" id="PS50089">
    <property type="entry name" value="ZF_RING_2"/>
    <property type="match status" value="1"/>
</dbReference>
<dbReference type="GO" id="GO:0061630">
    <property type="term" value="F:ubiquitin protein ligase activity"/>
    <property type="evidence" value="ECO:0007669"/>
    <property type="project" value="UniProtKB-UniRule"/>
</dbReference>
<feature type="non-terminal residue" evidence="13">
    <location>
        <position position="1"/>
    </location>
</feature>
<dbReference type="EC" id="2.3.2.27" evidence="11"/>
<dbReference type="InterPro" id="IPR001841">
    <property type="entry name" value="Znf_RING"/>
</dbReference>
<evidence type="ECO:0000313" key="13">
    <source>
        <dbReference type="EMBL" id="RXH88211.1"/>
    </source>
</evidence>
<evidence type="ECO:0000256" key="4">
    <source>
        <dbReference type="ARBA" id="ARBA00022679"/>
    </source>
</evidence>
<keyword evidence="5 11" id="KW-0479">Metal-binding</keyword>
<keyword evidence="11" id="KW-0256">Endoplasmic reticulum</keyword>
<comment type="catalytic activity">
    <reaction evidence="1 11">
        <text>S-ubiquitinyl-[E2 ubiquitin-conjugating enzyme]-L-cysteine + [acceptor protein]-L-lysine = [E2 ubiquitin-conjugating enzyme]-L-cysteine + N(6)-ubiquitinyl-[acceptor protein]-L-lysine.</text>
        <dbReference type="EC" id="2.3.2.27"/>
    </reaction>
</comment>
<sequence length="183" mass="20230">SIPKDEINFALTTWKFGWKAFFHKCDLSQAIDGYMEIIKVGDSSRDMEDNQASCFRCNICLELADQDPILTPCGHLYCWPCLYRRLCARSSLLNKPRCPVCRAVVKKNKLIPIFGITKLLLDSGKRTPSVPPGFEIPNRSSPASSSSNIRNAIASALNANCLSTVLRFMSTVLAGTGIVVLRS</sequence>
<evidence type="ECO:0000313" key="14">
    <source>
        <dbReference type="Proteomes" id="UP000290289"/>
    </source>
</evidence>
<feature type="domain" description="RING-type" evidence="12">
    <location>
        <begin position="57"/>
        <end position="102"/>
    </location>
</feature>
<evidence type="ECO:0000256" key="6">
    <source>
        <dbReference type="ARBA" id="ARBA00022771"/>
    </source>
</evidence>
<evidence type="ECO:0000256" key="3">
    <source>
        <dbReference type="ARBA" id="ARBA00004906"/>
    </source>
</evidence>
<evidence type="ECO:0000256" key="11">
    <source>
        <dbReference type="RuleBase" id="RU369090"/>
    </source>
</evidence>
<keyword evidence="9" id="KW-0472">Membrane</keyword>
<evidence type="ECO:0000256" key="2">
    <source>
        <dbReference type="ARBA" id="ARBA00004308"/>
    </source>
</evidence>
<evidence type="ECO:0000256" key="10">
    <source>
        <dbReference type="PROSITE-ProRule" id="PRU00175"/>
    </source>
</evidence>
<dbReference type="PROSITE" id="PS00518">
    <property type="entry name" value="ZF_RING_1"/>
    <property type="match status" value="1"/>
</dbReference>
<dbReference type="InterPro" id="IPR017907">
    <property type="entry name" value="Znf_RING_CS"/>
</dbReference>
<dbReference type="GO" id="GO:0005789">
    <property type="term" value="C:endoplasmic reticulum membrane"/>
    <property type="evidence" value="ECO:0007669"/>
    <property type="project" value="UniProtKB-SubCell"/>
</dbReference>
<name>A0A498J435_MALDO</name>
<evidence type="ECO:0000256" key="8">
    <source>
        <dbReference type="ARBA" id="ARBA00022833"/>
    </source>
</evidence>
<organism evidence="13 14">
    <name type="scientific">Malus domestica</name>
    <name type="common">Apple</name>
    <name type="synonym">Pyrus malus</name>
    <dbReference type="NCBI Taxonomy" id="3750"/>
    <lineage>
        <taxon>Eukaryota</taxon>
        <taxon>Viridiplantae</taxon>
        <taxon>Streptophyta</taxon>
        <taxon>Embryophyta</taxon>
        <taxon>Tracheophyta</taxon>
        <taxon>Spermatophyta</taxon>
        <taxon>Magnoliopsida</taxon>
        <taxon>eudicotyledons</taxon>
        <taxon>Gunneridae</taxon>
        <taxon>Pentapetalae</taxon>
        <taxon>rosids</taxon>
        <taxon>fabids</taxon>
        <taxon>Rosales</taxon>
        <taxon>Rosaceae</taxon>
        <taxon>Amygdaloideae</taxon>
        <taxon>Maleae</taxon>
        <taxon>Malus</taxon>
    </lineage>
</organism>
<dbReference type="EMBL" id="RDQH01000336">
    <property type="protein sequence ID" value="RXH88211.1"/>
    <property type="molecule type" value="Genomic_DNA"/>
</dbReference>
<reference evidence="13 14" key="1">
    <citation type="submission" date="2018-10" db="EMBL/GenBank/DDBJ databases">
        <title>A high-quality apple genome assembly.</title>
        <authorList>
            <person name="Hu J."/>
        </authorList>
    </citation>
    <scope>NUCLEOTIDE SEQUENCE [LARGE SCALE GENOMIC DNA]</scope>
    <source>
        <strain evidence="14">cv. HFTH1</strain>
        <tissue evidence="13">Young leaf</tissue>
    </source>
</reference>
<keyword evidence="7 11" id="KW-0833">Ubl conjugation pathway</keyword>
<dbReference type="InterPro" id="IPR027370">
    <property type="entry name" value="Znf-RING_euk"/>
</dbReference>
<comment type="pathway">
    <text evidence="3 11">Protein modification; protein ubiquitination.</text>
</comment>
<dbReference type="UniPathway" id="UPA00143"/>
<dbReference type="PANTHER" id="PTHR12313">
    <property type="entry name" value="E3 UBIQUITIN-PROTEIN LIGASE RNF5-RELATED"/>
    <property type="match status" value="1"/>
</dbReference>
<keyword evidence="8 11" id="KW-0862">Zinc</keyword>
<keyword evidence="14" id="KW-1185">Reference proteome</keyword>
<dbReference type="GO" id="GO:0008270">
    <property type="term" value="F:zinc ion binding"/>
    <property type="evidence" value="ECO:0007669"/>
    <property type="project" value="UniProtKB-KW"/>
</dbReference>
<accession>A0A498J435</accession>
<comment type="function">
    <text evidence="11">E3 ubiquitin-protein ligase.</text>
</comment>
<dbReference type="STRING" id="3750.A0A498J435"/>
<keyword evidence="4 11" id="KW-0808">Transferase</keyword>
<dbReference type="Proteomes" id="UP000290289">
    <property type="component" value="Chromosome 10"/>
</dbReference>
<comment type="domain">
    <text evidence="11">The RING-type zinc finger domain is responsible for E3 ligase activity.</text>
</comment>
<proteinExistence type="predicted"/>
<comment type="subcellular location">
    <subcellularLocation>
        <location evidence="2">Endomembrane system</location>
    </subcellularLocation>
    <subcellularLocation>
        <location evidence="11">Endoplasmic reticulum membrane</location>
        <topology evidence="11">Single-pass type IV membrane protein</topology>
    </subcellularLocation>
</comment>